<keyword evidence="2" id="KW-0813">Transport</keyword>
<evidence type="ECO:0000256" key="2">
    <source>
        <dbReference type="ARBA" id="ARBA00022448"/>
    </source>
</evidence>
<name>A0AAE0B0F4_9ROSI</name>
<keyword evidence="5 6" id="KW-0472">Membrane</keyword>
<organism evidence="8 9">
    <name type="scientific">Dipteronia sinensis</name>
    <dbReference type="NCBI Taxonomy" id="43782"/>
    <lineage>
        <taxon>Eukaryota</taxon>
        <taxon>Viridiplantae</taxon>
        <taxon>Streptophyta</taxon>
        <taxon>Embryophyta</taxon>
        <taxon>Tracheophyta</taxon>
        <taxon>Spermatophyta</taxon>
        <taxon>Magnoliopsida</taxon>
        <taxon>eudicotyledons</taxon>
        <taxon>Gunneridae</taxon>
        <taxon>Pentapetalae</taxon>
        <taxon>rosids</taxon>
        <taxon>malvids</taxon>
        <taxon>Sapindales</taxon>
        <taxon>Sapindaceae</taxon>
        <taxon>Hippocastanoideae</taxon>
        <taxon>Acereae</taxon>
        <taxon>Dipteronia</taxon>
    </lineage>
</organism>
<feature type="transmembrane region" description="Helical" evidence="6">
    <location>
        <begin position="61"/>
        <end position="81"/>
    </location>
</feature>
<feature type="transmembrane region" description="Helical" evidence="6">
    <location>
        <begin position="117"/>
        <end position="140"/>
    </location>
</feature>
<feature type="transmembrane region" description="Helical" evidence="6">
    <location>
        <begin position="88"/>
        <end position="111"/>
    </location>
</feature>
<evidence type="ECO:0000256" key="5">
    <source>
        <dbReference type="ARBA" id="ARBA00023136"/>
    </source>
</evidence>
<evidence type="ECO:0000259" key="7">
    <source>
        <dbReference type="Pfam" id="PF01061"/>
    </source>
</evidence>
<evidence type="ECO:0000256" key="3">
    <source>
        <dbReference type="ARBA" id="ARBA00022692"/>
    </source>
</evidence>
<dbReference type="AlphaFoldDB" id="A0AAE0B0F4"/>
<dbReference type="Pfam" id="PF01061">
    <property type="entry name" value="ABC2_membrane"/>
    <property type="match status" value="1"/>
</dbReference>
<keyword evidence="4 6" id="KW-1133">Transmembrane helix</keyword>
<dbReference type="GO" id="GO:0140359">
    <property type="term" value="F:ABC-type transporter activity"/>
    <property type="evidence" value="ECO:0007669"/>
    <property type="project" value="InterPro"/>
</dbReference>
<comment type="subcellular location">
    <subcellularLocation>
        <location evidence="1">Membrane</location>
        <topology evidence="1">Multi-pass membrane protein</topology>
    </subcellularLocation>
</comment>
<dbReference type="Proteomes" id="UP001281410">
    <property type="component" value="Unassembled WGS sequence"/>
</dbReference>
<dbReference type="InterPro" id="IPR013525">
    <property type="entry name" value="ABC2_TM"/>
</dbReference>
<keyword evidence="9" id="KW-1185">Reference proteome</keyword>
<evidence type="ECO:0000256" key="4">
    <source>
        <dbReference type="ARBA" id="ARBA00022989"/>
    </source>
</evidence>
<dbReference type="GO" id="GO:0016020">
    <property type="term" value="C:membrane"/>
    <property type="evidence" value="ECO:0007669"/>
    <property type="project" value="UniProtKB-SubCell"/>
</dbReference>
<evidence type="ECO:0000313" key="9">
    <source>
        <dbReference type="Proteomes" id="UP001281410"/>
    </source>
</evidence>
<dbReference type="EMBL" id="JANJYJ010000002">
    <property type="protein sequence ID" value="KAK3227726.1"/>
    <property type="molecule type" value="Genomic_DNA"/>
</dbReference>
<comment type="caution">
    <text evidence="8">The sequence shown here is derived from an EMBL/GenBank/DDBJ whole genome shotgun (WGS) entry which is preliminary data.</text>
</comment>
<gene>
    <name evidence="8" type="ORF">Dsin_007588</name>
</gene>
<evidence type="ECO:0000313" key="8">
    <source>
        <dbReference type="EMBL" id="KAK3227726.1"/>
    </source>
</evidence>
<feature type="domain" description="ABC-2 type transporter transmembrane" evidence="7">
    <location>
        <begin position="48"/>
        <end position="168"/>
    </location>
</feature>
<feature type="transmembrane region" description="Helical" evidence="6">
    <location>
        <begin position="6"/>
        <end position="26"/>
    </location>
</feature>
<evidence type="ECO:0000256" key="6">
    <source>
        <dbReference type="SAM" id="Phobius"/>
    </source>
</evidence>
<proteinExistence type="predicted"/>
<dbReference type="PANTHER" id="PTHR48041">
    <property type="entry name" value="ABC TRANSPORTER G FAMILY MEMBER 28"/>
    <property type="match status" value="1"/>
</dbReference>
<protein>
    <recommendedName>
        <fullName evidence="7">ABC-2 type transporter transmembrane domain-containing protein</fullName>
    </recommendedName>
</protein>
<dbReference type="InterPro" id="IPR050352">
    <property type="entry name" value="ABCG_transporters"/>
</dbReference>
<reference evidence="8" key="1">
    <citation type="journal article" date="2023" name="Plant J.">
        <title>Genome sequences and population genomics provide insights into the demographic history, inbreeding, and mutation load of two 'living fossil' tree species of Dipteronia.</title>
        <authorList>
            <person name="Feng Y."/>
            <person name="Comes H.P."/>
            <person name="Chen J."/>
            <person name="Zhu S."/>
            <person name="Lu R."/>
            <person name="Zhang X."/>
            <person name="Li P."/>
            <person name="Qiu J."/>
            <person name="Olsen K.M."/>
            <person name="Qiu Y."/>
        </authorList>
    </citation>
    <scope>NUCLEOTIDE SEQUENCE</scope>
    <source>
        <strain evidence="8">NBL</strain>
    </source>
</reference>
<dbReference type="PANTHER" id="PTHR48041:SF109">
    <property type="entry name" value="ABC TRANSPORTER G FAMILY MEMBER 20"/>
    <property type="match status" value="1"/>
</dbReference>
<evidence type="ECO:0000256" key="1">
    <source>
        <dbReference type="ARBA" id="ARBA00004141"/>
    </source>
</evidence>
<accession>A0AAE0B0F4</accession>
<sequence length="232" mass="25779">MPEHFSCRLISVLLTAFILATLYWKLNDSPKGTQGQLSFLRNCLQCLSPLAYFLAHSLVSIPNLIILSLAFSATTFWAVGLHGGLSGFFFFFIIIFTSFWAATAYIAFATGFVSDSIVAFTIVVSTFGYFSLYSGFYIACQEIPPFWIWFHYPSLVKYPYQAVLQSEYEDPAECFVRGVQVLDNTPFVNLPVAVKLNMLQCMSSATGANITSSTCVIDGMKLMEQEGVTDIS</sequence>
<keyword evidence="3 6" id="KW-0812">Transmembrane</keyword>